<organism evidence="5 6">
    <name type="scientific">Neolewinella marina</name>
    <dbReference type="NCBI Taxonomy" id="438751"/>
    <lineage>
        <taxon>Bacteria</taxon>
        <taxon>Pseudomonadati</taxon>
        <taxon>Bacteroidota</taxon>
        <taxon>Saprospiria</taxon>
        <taxon>Saprospirales</taxon>
        <taxon>Lewinellaceae</taxon>
        <taxon>Neolewinella</taxon>
    </lineage>
</organism>
<evidence type="ECO:0000256" key="3">
    <source>
        <dbReference type="SAM" id="MobiDB-lite"/>
    </source>
</evidence>
<dbReference type="OrthoDB" id="9797023at2"/>
<dbReference type="PROSITE" id="PS00818">
    <property type="entry name" value="DPS_1"/>
    <property type="match status" value="1"/>
</dbReference>
<dbReference type="InterPro" id="IPR023188">
    <property type="entry name" value="DPS_DNA-bd_CS"/>
</dbReference>
<proteinExistence type="inferred from homology"/>
<dbReference type="SUPFAM" id="SSF47240">
    <property type="entry name" value="Ferritin-like"/>
    <property type="match status" value="1"/>
</dbReference>
<feature type="region of interest" description="Disordered" evidence="3">
    <location>
        <begin position="178"/>
        <end position="199"/>
    </location>
</feature>
<comment type="caution">
    <text evidence="5">The sequence shown here is derived from an EMBL/GenBank/DDBJ whole genome shotgun (WGS) entry which is preliminary data.</text>
</comment>
<protein>
    <submittedName>
        <fullName evidence="5">DNA starvation/stationary phase protection protein</fullName>
    </submittedName>
</protein>
<evidence type="ECO:0000259" key="4">
    <source>
        <dbReference type="Pfam" id="PF00210"/>
    </source>
</evidence>
<dbReference type="AlphaFoldDB" id="A0A2G0CEY6"/>
<dbReference type="InterPro" id="IPR009078">
    <property type="entry name" value="Ferritin-like_SF"/>
</dbReference>
<dbReference type="PANTHER" id="PTHR42932:SF1">
    <property type="entry name" value="GENERAL STRESS PROTEIN 20U"/>
    <property type="match status" value="1"/>
</dbReference>
<dbReference type="EMBL" id="PDLO01000003">
    <property type="protein sequence ID" value="PHK98541.1"/>
    <property type="molecule type" value="Genomic_DNA"/>
</dbReference>
<reference evidence="5 6" key="1">
    <citation type="submission" date="2017-10" db="EMBL/GenBank/DDBJ databases">
        <title>The draft genome sequence of Lewinella marina KCTC 32374.</title>
        <authorList>
            <person name="Wang K."/>
        </authorList>
    </citation>
    <scope>NUCLEOTIDE SEQUENCE [LARGE SCALE GENOMIC DNA]</scope>
    <source>
        <strain evidence="5 6">MKG-38</strain>
    </source>
</reference>
<dbReference type="InterPro" id="IPR008331">
    <property type="entry name" value="Ferritin_DPS_dom"/>
</dbReference>
<dbReference type="GO" id="GO:0016722">
    <property type="term" value="F:oxidoreductase activity, acting on metal ions"/>
    <property type="evidence" value="ECO:0007669"/>
    <property type="project" value="InterPro"/>
</dbReference>
<dbReference type="InterPro" id="IPR012347">
    <property type="entry name" value="Ferritin-like"/>
</dbReference>
<dbReference type="Pfam" id="PF00210">
    <property type="entry name" value="Ferritin"/>
    <property type="match status" value="1"/>
</dbReference>
<name>A0A2G0CEY6_9BACT</name>
<sequence length="199" mass="23514">MEKIRDHKEYEGNPVGLSEKTCSVMREHLDRHLAALWIQYFQYHKHHWLVEGPQFRDLHLFLEENYTEIHEQADAVAERITLLGYDPTTRMENYVKLSYIEQEPEGVFRIRDGVEADMNNERRMAEEFRKSIQKAFELGDYGTKSLLEEFLVRIEDRAHHCEHFLGEDSLSVGYLHSEKDAEKKEASNKKKTSSKKKKG</sequence>
<feature type="domain" description="Ferritin/DPS" evidence="4">
    <location>
        <begin position="27"/>
        <end position="168"/>
    </location>
</feature>
<dbReference type="Gene3D" id="1.20.1260.10">
    <property type="match status" value="1"/>
</dbReference>
<gene>
    <name evidence="5" type="ORF">CGL56_08685</name>
</gene>
<accession>A0A2G0CEY6</accession>
<evidence type="ECO:0000256" key="2">
    <source>
        <dbReference type="RuleBase" id="RU003875"/>
    </source>
</evidence>
<dbReference type="RefSeq" id="WP_099106151.1">
    <property type="nucleotide sequence ID" value="NZ_JAATJF010000001.1"/>
</dbReference>
<keyword evidence="6" id="KW-1185">Reference proteome</keyword>
<dbReference type="GO" id="GO:0008199">
    <property type="term" value="F:ferric iron binding"/>
    <property type="evidence" value="ECO:0007669"/>
    <property type="project" value="InterPro"/>
</dbReference>
<evidence type="ECO:0000313" key="5">
    <source>
        <dbReference type="EMBL" id="PHK98541.1"/>
    </source>
</evidence>
<feature type="compositionally biased region" description="Basic and acidic residues" evidence="3">
    <location>
        <begin position="178"/>
        <end position="188"/>
    </location>
</feature>
<dbReference type="Proteomes" id="UP000226437">
    <property type="component" value="Unassembled WGS sequence"/>
</dbReference>
<dbReference type="InterPro" id="IPR002177">
    <property type="entry name" value="DPS_DNA-bd"/>
</dbReference>
<dbReference type="CDD" id="cd01043">
    <property type="entry name" value="DPS"/>
    <property type="match status" value="1"/>
</dbReference>
<evidence type="ECO:0000313" key="6">
    <source>
        <dbReference type="Proteomes" id="UP000226437"/>
    </source>
</evidence>
<dbReference type="PANTHER" id="PTHR42932">
    <property type="entry name" value="GENERAL STRESS PROTEIN 20U"/>
    <property type="match status" value="1"/>
</dbReference>
<dbReference type="PRINTS" id="PR01346">
    <property type="entry name" value="HELNAPAPROT"/>
</dbReference>
<comment type="similarity">
    <text evidence="1 2">Belongs to the Dps family.</text>
</comment>
<evidence type="ECO:0000256" key="1">
    <source>
        <dbReference type="ARBA" id="ARBA00009497"/>
    </source>
</evidence>
<feature type="compositionally biased region" description="Basic residues" evidence="3">
    <location>
        <begin position="189"/>
        <end position="199"/>
    </location>
</feature>